<dbReference type="EMBL" id="PSQE01000004">
    <property type="protein sequence ID" value="RHN59431.1"/>
    <property type="molecule type" value="Genomic_DNA"/>
</dbReference>
<evidence type="ECO:0000313" key="3">
    <source>
        <dbReference type="EMBL" id="RHN59431.1"/>
    </source>
</evidence>
<keyword evidence="1" id="KW-1133">Transmembrane helix</keyword>
<dbReference type="Gramene" id="rna21460">
    <property type="protein sequence ID" value="RHN59431.1"/>
    <property type="gene ID" value="gene21460"/>
</dbReference>
<gene>
    <name evidence="3" type="ORF">MtrunA17_Chr4g0013221</name>
</gene>
<protein>
    <recommendedName>
        <fullName evidence="5">Transmembrane protein</fullName>
    </recommendedName>
</protein>
<name>I3S2N9_MEDTR</name>
<proteinExistence type="evidence at transcript level"/>
<evidence type="ECO:0000256" key="1">
    <source>
        <dbReference type="SAM" id="Phobius"/>
    </source>
</evidence>
<sequence>MSFISMLSTVILRKCIYIYHEYGYLLTGMVFLLVSAVQFSSTAFRQTTVVSGRVSPMTSMMGRPDR</sequence>
<dbReference type="EMBL" id="BT134736">
    <property type="protein sequence ID" value="AFK34531.1"/>
    <property type="molecule type" value="mRNA"/>
</dbReference>
<accession>I3S2N9</accession>
<reference evidence="3" key="3">
    <citation type="journal article" date="2018" name="Nat. Plants">
        <title>Whole-genome landscape of Medicago truncatula symbiotic genes.</title>
        <authorList>
            <person name="Pecrix Y."/>
            <person name="Gamas P."/>
            <person name="Carrere S."/>
        </authorList>
    </citation>
    <scope>NUCLEOTIDE SEQUENCE</scope>
    <source>
        <tissue evidence="3">Leaves</tissue>
    </source>
</reference>
<reference evidence="4" key="2">
    <citation type="journal article" date="2018" name="Nat. Plants">
        <title>Whole-genome landscape of Medicago truncatula symbiotic genes.</title>
        <authorList>
            <person name="Pecrix Y."/>
            <person name="Staton S.E."/>
            <person name="Sallet E."/>
            <person name="Lelandais-Briere C."/>
            <person name="Moreau S."/>
            <person name="Carrere S."/>
            <person name="Blein T."/>
            <person name="Jardinaud M.F."/>
            <person name="Latrasse D."/>
            <person name="Zouine M."/>
            <person name="Zahm M."/>
            <person name="Kreplak J."/>
            <person name="Mayjonade B."/>
            <person name="Satge C."/>
            <person name="Perez M."/>
            <person name="Cauet S."/>
            <person name="Marande W."/>
            <person name="Chantry-Darmon C."/>
            <person name="Lopez-Roques C."/>
            <person name="Bouchez O."/>
            <person name="Berard A."/>
            <person name="Debelle F."/>
            <person name="Munos S."/>
            <person name="Bendahmane A."/>
            <person name="Berges H."/>
            <person name="Niebel A."/>
            <person name="Buitink J."/>
            <person name="Frugier F."/>
            <person name="Benhamed M."/>
            <person name="Crespi M."/>
            <person name="Gouzy J."/>
            <person name="Gamas P."/>
        </authorList>
    </citation>
    <scope>NUCLEOTIDE SEQUENCE [LARGE SCALE GENOMIC DNA]</scope>
    <source>
        <strain evidence="4">cv. Jemalong A17</strain>
    </source>
</reference>
<keyword evidence="1" id="KW-0812">Transmembrane</keyword>
<organism evidence="2">
    <name type="scientific">Medicago truncatula</name>
    <name type="common">Barrel medic</name>
    <name type="synonym">Medicago tribuloides</name>
    <dbReference type="NCBI Taxonomy" id="3880"/>
    <lineage>
        <taxon>Eukaryota</taxon>
        <taxon>Viridiplantae</taxon>
        <taxon>Streptophyta</taxon>
        <taxon>Embryophyta</taxon>
        <taxon>Tracheophyta</taxon>
        <taxon>Spermatophyta</taxon>
        <taxon>Magnoliopsida</taxon>
        <taxon>eudicotyledons</taxon>
        <taxon>Gunneridae</taxon>
        <taxon>Pentapetalae</taxon>
        <taxon>rosids</taxon>
        <taxon>fabids</taxon>
        <taxon>Fabales</taxon>
        <taxon>Fabaceae</taxon>
        <taxon>Papilionoideae</taxon>
        <taxon>50 kb inversion clade</taxon>
        <taxon>NPAAA clade</taxon>
        <taxon>Hologalegina</taxon>
        <taxon>IRL clade</taxon>
        <taxon>Trifolieae</taxon>
        <taxon>Medicago</taxon>
    </lineage>
</organism>
<dbReference type="AlphaFoldDB" id="I3S2N9"/>
<reference evidence="2" key="1">
    <citation type="submission" date="2012-05" db="EMBL/GenBank/DDBJ databases">
        <authorList>
            <person name="Krishnakumar V."/>
            <person name="Cheung F."/>
            <person name="Xiao Y."/>
            <person name="Chan A."/>
            <person name="Moskal W.A."/>
            <person name="Town C.D."/>
        </authorList>
    </citation>
    <scope>NUCLEOTIDE SEQUENCE</scope>
</reference>
<dbReference type="Proteomes" id="UP000265566">
    <property type="component" value="Chromosome 4"/>
</dbReference>
<evidence type="ECO:0008006" key="5">
    <source>
        <dbReference type="Google" id="ProtNLM"/>
    </source>
</evidence>
<evidence type="ECO:0000313" key="2">
    <source>
        <dbReference type="EMBL" id="AFK34531.1"/>
    </source>
</evidence>
<feature type="transmembrane region" description="Helical" evidence="1">
    <location>
        <begin position="21"/>
        <end position="39"/>
    </location>
</feature>
<evidence type="ECO:0000313" key="4">
    <source>
        <dbReference type="Proteomes" id="UP000265566"/>
    </source>
</evidence>
<keyword evidence="1" id="KW-0472">Membrane</keyword>